<dbReference type="Gene3D" id="3.30.1330.10">
    <property type="entry name" value="PurM-like, N-terminal domain"/>
    <property type="match status" value="1"/>
</dbReference>
<dbReference type="CDD" id="cd02194">
    <property type="entry name" value="ThiL"/>
    <property type="match status" value="1"/>
</dbReference>
<feature type="domain" description="PurM-like N-terminal" evidence="2">
    <location>
        <begin position="47"/>
        <end position="155"/>
    </location>
</feature>
<evidence type="ECO:0000259" key="2">
    <source>
        <dbReference type="Pfam" id="PF00586"/>
    </source>
</evidence>
<dbReference type="SUPFAM" id="SSF56042">
    <property type="entry name" value="PurM C-terminal domain-like"/>
    <property type="match status" value="1"/>
</dbReference>
<gene>
    <name evidence="4" type="ORF">UFOPK2958_01009</name>
</gene>
<dbReference type="GO" id="GO:0009030">
    <property type="term" value="F:thiamine-phosphate kinase activity"/>
    <property type="evidence" value="ECO:0007669"/>
    <property type="project" value="InterPro"/>
</dbReference>
<proteinExistence type="inferred from homology"/>
<dbReference type="InterPro" id="IPR016188">
    <property type="entry name" value="PurM-like_N"/>
</dbReference>
<feature type="region of interest" description="Disordered" evidence="1">
    <location>
        <begin position="1"/>
        <end position="20"/>
    </location>
</feature>
<protein>
    <submittedName>
        <fullName evidence="4">Unannotated protein</fullName>
    </submittedName>
</protein>
<dbReference type="GO" id="GO:0009228">
    <property type="term" value="P:thiamine biosynthetic process"/>
    <property type="evidence" value="ECO:0007669"/>
    <property type="project" value="InterPro"/>
</dbReference>
<dbReference type="PANTHER" id="PTHR30270">
    <property type="entry name" value="THIAMINE-MONOPHOSPHATE KINASE"/>
    <property type="match status" value="1"/>
</dbReference>
<dbReference type="InterPro" id="IPR036676">
    <property type="entry name" value="PurM-like_C_sf"/>
</dbReference>
<dbReference type="HAMAP" id="MF_02128">
    <property type="entry name" value="TMP_kinase"/>
    <property type="match status" value="1"/>
</dbReference>
<dbReference type="AlphaFoldDB" id="A0A6J6X021"/>
<organism evidence="4">
    <name type="scientific">freshwater metagenome</name>
    <dbReference type="NCBI Taxonomy" id="449393"/>
    <lineage>
        <taxon>unclassified sequences</taxon>
        <taxon>metagenomes</taxon>
        <taxon>ecological metagenomes</taxon>
    </lineage>
</organism>
<evidence type="ECO:0000313" key="4">
    <source>
        <dbReference type="EMBL" id="CAB4788843.1"/>
    </source>
</evidence>
<dbReference type="InterPro" id="IPR010918">
    <property type="entry name" value="PurM-like_C_dom"/>
</dbReference>
<name>A0A6J6X021_9ZZZZ</name>
<dbReference type="InterPro" id="IPR036921">
    <property type="entry name" value="PurM-like_N_sf"/>
</dbReference>
<reference evidence="4" key="1">
    <citation type="submission" date="2020-05" db="EMBL/GenBank/DDBJ databases">
        <authorList>
            <person name="Chiriac C."/>
            <person name="Salcher M."/>
            <person name="Ghai R."/>
            <person name="Kavagutti S V."/>
        </authorList>
    </citation>
    <scope>NUCLEOTIDE SEQUENCE</scope>
</reference>
<feature type="domain" description="PurM-like C-terminal" evidence="3">
    <location>
        <begin position="168"/>
        <end position="299"/>
    </location>
</feature>
<dbReference type="Pfam" id="PF00586">
    <property type="entry name" value="AIRS"/>
    <property type="match status" value="1"/>
</dbReference>
<dbReference type="PANTHER" id="PTHR30270:SF0">
    <property type="entry name" value="THIAMINE-MONOPHOSPHATE KINASE"/>
    <property type="match status" value="1"/>
</dbReference>
<evidence type="ECO:0000256" key="1">
    <source>
        <dbReference type="SAM" id="MobiDB-lite"/>
    </source>
</evidence>
<dbReference type="NCBIfam" id="TIGR01379">
    <property type="entry name" value="thiL"/>
    <property type="match status" value="1"/>
</dbReference>
<sequence length="322" mass="33964">MGDAALPTSNFPPVPSQEPVRREDAVLERIAAILGRRTIPTGEVHIGDDAAVLAPIVGEALISTDVCVLGVHLDGSLFPLEDLGFKAVASAVSDLAAMGGRPRAAVVAVSSPPGTDLEELHRGIADAASMTNCPIVGGDLTRSRDVSVAVTVIGETPGKGSILRTDARPGDTIFVTGPLGRSAAGLRLRREGAPLDHPLVVAHRRPWPRLEEGLAARHAGVNAMMDLSDGLGLDFNRLADASRVGFVLTDLPIAEGCTEYEAIGGGEDYELVMTTADPDRLIDTYLRRGLRAPIAIGLVVRDMNVRTLRGEPLPRAGWQHEL</sequence>
<dbReference type="PIRSF" id="PIRSF005303">
    <property type="entry name" value="Thiam_monoph_kin"/>
    <property type="match status" value="1"/>
</dbReference>
<dbReference type="InterPro" id="IPR006283">
    <property type="entry name" value="ThiL-like"/>
</dbReference>
<dbReference type="EMBL" id="CAFAAB010000117">
    <property type="protein sequence ID" value="CAB4788843.1"/>
    <property type="molecule type" value="Genomic_DNA"/>
</dbReference>
<accession>A0A6J6X021</accession>
<evidence type="ECO:0000259" key="3">
    <source>
        <dbReference type="Pfam" id="PF02769"/>
    </source>
</evidence>
<dbReference type="Pfam" id="PF02769">
    <property type="entry name" value="AIRS_C"/>
    <property type="match status" value="1"/>
</dbReference>
<dbReference type="Gene3D" id="3.90.650.10">
    <property type="entry name" value="PurM-like C-terminal domain"/>
    <property type="match status" value="1"/>
</dbReference>
<dbReference type="SUPFAM" id="SSF55326">
    <property type="entry name" value="PurM N-terminal domain-like"/>
    <property type="match status" value="1"/>
</dbReference>